<evidence type="ECO:0000313" key="6">
    <source>
        <dbReference type="EMBL" id="MCA2014948.1"/>
    </source>
</evidence>
<sequence>MRKLLPLKSLYTFVAVAETGSMTEAAKVLNVSHSAVSQAIKSIETQLDQPLFNRIGRNVELNHAGYRYYKKIGPSLEHIVEATESMLRKPTNHRLTLNMITSLALHWWIPRVPKFQQIAPSLDIRISNLSGPFSLEAEGVDVALIHGIKDEWQDYYCEELGDDQLVLVCHPELVPTGDSIDLANIILQHPIIMATSSRRINDWKVWCQAHQLPQPQRQNNLSFTSSAQAVQAAYRKLGLFVTHKIFVKESLEQGLLVTLGQEVPHPTQRFFFACSVDKLKQESVLTLRHWLRAEFNTPTSLGLEHVNKTNTKQAEHTKPQ</sequence>
<dbReference type="InterPro" id="IPR036388">
    <property type="entry name" value="WH-like_DNA-bd_sf"/>
</dbReference>
<dbReference type="InterPro" id="IPR058163">
    <property type="entry name" value="LysR-type_TF_proteobact-type"/>
</dbReference>
<dbReference type="PRINTS" id="PR00039">
    <property type="entry name" value="HTHLYSR"/>
</dbReference>
<proteinExistence type="inferred from homology"/>
<evidence type="ECO:0000313" key="7">
    <source>
        <dbReference type="Proteomes" id="UP001199044"/>
    </source>
</evidence>
<dbReference type="InterPro" id="IPR000847">
    <property type="entry name" value="LysR_HTH_N"/>
</dbReference>
<dbReference type="InterPro" id="IPR036390">
    <property type="entry name" value="WH_DNA-bd_sf"/>
</dbReference>
<dbReference type="InterPro" id="IPR005119">
    <property type="entry name" value="LysR_subst-bd"/>
</dbReference>
<name>A0ABS7YH03_9VIBR</name>
<evidence type="ECO:0000256" key="4">
    <source>
        <dbReference type="ARBA" id="ARBA00023163"/>
    </source>
</evidence>
<evidence type="ECO:0000256" key="2">
    <source>
        <dbReference type="ARBA" id="ARBA00023015"/>
    </source>
</evidence>
<keyword evidence="4" id="KW-0804">Transcription</keyword>
<dbReference type="Proteomes" id="UP001199044">
    <property type="component" value="Unassembled WGS sequence"/>
</dbReference>
<evidence type="ECO:0000256" key="3">
    <source>
        <dbReference type="ARBA" id="ARBA00023125"/>
    </source>
</evidence>
<evidence type="ECO:0000256" key="1">
    <source>
        <dbReference type="ARBA" id="ARBA00009437"/>
    </source>
</evidence>
<accession>A0ABS7YH03</accession>
<dbReference type="Pfam" id="PF00126">
    <property type="entry name" value="HTH_1"/>
    <property type="match status" value="1"/>
</dbReference>
<dbReference type="EMBL" id="JAIWIU010000012">
    <property type="protein sequence ID" value="MCA2014948.1"/>
    <property type="molecule type" value="Genomic_DNA"/>
</dbReference>
<organism evidence="6 7">
    <name type="scientific">Vibrio tritonius</name>
    <dbReference type="NCBI Taxonomy" id="1435069"/>
    <lineage>
        <taxon>Bacteria</taxon>
        <taxon>Pseudomonadati</taxon>
        <taxon>Pseudomonadota</taxon>
        <taxon>Gammaproteobacteria</taxon>
        <taxon>Vibrionales</taxon>
        <taxon>Vibrionaceae</taxon>
        <taxon>Vibrio</taxon>
    </lineage>
</organism>
<dbReference type="SUPFAM" id="SSF46785">
    <property type="entry name" value="Winged helix' DNA-binding domain"/>
    <property type="match status" value="1"/>
</dbReference>
<dbReference type="RefSeq" id="WP_225249449.1">
    <property type="nucleotide sequence ID" value="NZ_JAIWIU010000012.1"/>
</dbReference>
<dbReference type="Pfam" id="PF03466">
    <property type="entry name" value="LysR_substrate"/>
    <property type="match status" value="1"/>
</dbReference>
<feature type="domain" description="HTH lysR-type" evidence="5">
    <location>
        <begin position="5"/>
        <end position="62"/>
    </location>
</feature>
<keyword evidence="3" id="KW-0238">DNA-binding</keyword>
<dbReference type="Gene3D" id="3.40.190.10">
    <property type="entry name" value="Periplasmic binding protein-like II"/>
    <property type="match status" value="2"/>
</dbReference>
<protein>
    <submittedName>
        <fullName evidence="6">LysR family transcriptional regulator</fullName>
    </submittedName>
</protein>
<dbReference type="PANTHER" id="PTHR30537:SF26">
    <property type="entry name" value="GLYCINE CLEAVAGE SYSTEM TRANSCRIPTIONAL ACTIVATOR"/>
    <property type="match status" value="1"/>
</dbReference>
<gene>
    <name evidence="6" type="ORF">LDJ79_02425</name>
</gene>
<keyword evidence="7" id="KW-1185">Reference proteome</keyword>
<evidence type="ECO:0000259" key="5">
    <source>
        <dbReference type="PROSITE" id="PS50931"/>
    </source>
</evidence>
<dbReference type="Gene3D" id="1.10.10.10">
    <property type="entry name" value="Winged helix-like DNA-binding domain superfamily/Winged helix DNA-binding domain"/>
    <property type="match status" value="1"/>
</dbReference>
<keyword evidence="2" id="KW-0805">Transcription regulation</keyword>
<comment type="similarity">
    <text evidence="1">Belongs to the LysR transcriptional regulatory family.</text>
</comment>
<comment type="caution">
    <text evidence="6">The sequence shown here is derived from an EMBL/GenBank/DDBJ whole genome shotgun (WGS) entry which is preliminary data.</text>
</comment>
<dbReference type="SUPFAM" id="SSF53850">
    <property type="entry name" value="Periplasmic binding protein-like II"/>
    <property type="match status" value="1"/>
</dbReference>
<dbReference type="PROSITE" id="PS50931">
    <property type="entry name" value="HTH_LYSR"/>
    <property type="match status" value="1"/>
</dbReference>
<reference evidence="7" key="1">
    <citation type="submission" date="2023-07" db="EMBL/GenBank/DDBJ databases">
        <title>Molecular identification of indigenous halophilic bacteria isolated from red sea cost, biodegradation of synthetic dyes and assessment of degraded metabolite toxicity.</title>
        <authorList>
            <person name="Chaieb K."/>
            <person name="Altayb H.N."/>
        </authorList>
    </citation>
    <scope>NUCLEOTIDE SEQUENCE [LARGE SCALE GENOMIC DNA]</scope>
    <source>
        <strain evidence="7">K20</strain>
    </source>
</reference>
<dbReference type="PANTHER" id="PTHR30537">
    <property type="entry name" value="HTH-TYPE TRANSCRIPTIONAL REGULATOR"/>
    <property type="match status" value="1"/>
</dbReference>